<keyword evidence="6 7" id="KW-0472">Membrane</keyword>
<feature type="transmembrane region" description="Helical" evidence="7">
    <location>
        <begin position="132"/>
        <end position="157"/>
    </location>
</feature>
<dbReference type="Proteomes" id="UP001597371">
    <property type="component" value="Unassembled WGS sequence"/>
</dbReference>
<keyword evidence="2 7" id="KW-0813">Transport</keyword>
<keyword evidence="5 7" id="KW-1133">Transmembrane helix</keyword>
<feature type="transmembrane region" description="Helical" evidence="7">
    <location>
        <begin position="177"/>
        <end position="196"/>
    </location>
</feature>
<keyword evidence="4 7" id="KW-0812">Transmembrane</keyword>
<dbReference type="InterPro" id="IPR035906">
    <property type="entry name" value="MetI-like_sf"/>
</dbReference>
<evidence type="ECO:0000259" key="8">
    <source>
        <dbReference type="PROSITE" id="PS50928"/>
    </source>
</evidence>
<dbReference type="PANTHER" id="PTHR43163:SF6">
    <property type="entry name" value="DIPEPTIDE TRANSPORT SYSTEM PERMEASE PROTEIN DPPB-RELATED"/>
    <property type="match status" value="1"/>
</dbReference>
<accession>A0ABW5CN41</accession>
<evidence type="ECO:0000256" key="3">
    <source>
        <dbReference type="ARBA" id="ARBA00022475"/>
    </source>
</evidence>
<comment type="similarity">
    <text evidence="7">Belongs to the binding-protein-dependent transport system permease family.</text>
</comment>
<protein>
    <submittedName>
        <fullName evidence="9">ABC transporter permease</fullName>
    </submittedName>
</protein>
<evidence type="ECO:0000256" key="7">
    <source>
        <dbReference type="RuleBase" id="RU363032"/>
    </source>
</evidence>
<feature type="transmembrane region" description="Helical" evidence="7">
    <location>
        <begin position="97"/>
        <end position="120"/>
    </location>
</feature>
<feature type="transmembrane region" description="Helical" evidence="7">
    <location>
        <begin position="281"/>
        <end position="304"/>
    </location>
</feature>
<feature type="transmembrane region" description="Helical" evidence="7">
    <location>
        <begin position="239"/>
        <end position="261"/>
    </location>
</feature>
<reference evidence="10" key="1">
    <citation type="journal article" date="2019" name="Int. J. Syst. Evol. Microbiol.">
        <title>The Global Catalogue of Microorganisms (GCM) 10K type strain sequencing project: providing services to taxonomists for standard genome sequencing and annotation.</title>
        <authorList>
            <consortium name="The Broad Institute Genomics Platform"/>
            <consortium name="The Broad Institute Genome Sequencing Center for Infectious Disease"/>
            <person name="Wu L."/>
            <person name="Ma J."/>
        </authorList>
    </citation>
    <scope>NUCLEOTIDE SEQUENCE [LARGE SCALE GENOMIC DNA]</scope>
    <source>
        <strain evidence="10">ZS-35-S2</strain>
    </source>
</reference>
<evidence type="ECO:0000313" key="10">
    <source>
        <dbReference type="Proteomes" id="UP001597371"/>
    </source>
</evidence>
<dbReference type="CDD" id="cd06261">
    <property type="entry name" value="TM_PBP2"/>
    <property type="match status" value="1"/>
</dbReference>
<evidence type="ECO:0000256" key="2">
    <source>
        <dbReference type="ARBA" id="ARBA00022448"/>
    </source>
</evidence>
<dbReference type="InterPro" id="IPR000515">
    <property type="entry name" value="MetI-like"/>
</dbReference>
<dbReference type="Pfam" id="PF19300">
    <property type="entry name" value="BPD_transp_1_N"/>
    <property type="match status" value="1"/>
</dbReference>
<dbReference type="PROSITE" id="PS50928">
    <property type="entry name" value="ABC_TM1"/>
    <property type="match status" value="1"/>
</dbReference>
<name>A0ABW5CN41_9HYPH</name>
<evidence type="ECO:0000313" key="9">
    <source>
        <dbReference type="EMBL" id="MFD2237640.1"/>
    </source>
</evidence>
<evidence type="ECO:0000256" key="1">
    <source>
        <dbReference type="ARBA" id="ARBA00004651"/>
    </source>
</evidence>
<gene>
    <name evidence="9" type="ORF">ACFSKQ_09190</name>
</gene>
<evidence type="ECO:0000256" key="5">
    <source>
        <dbReference type="ARBA" id="ARBA00022989"/>
    </source>
</evidence>
<comment type="subcellular location">
    <subcellularLocation>
        <location evidence="1 7">Cell membrane</location>
        <topology evidence="1 7">Multi-pass membrane protein</topology>
    </subcellularLocation>
</comment>
<feature type="domain" description="ABC transmembrane type-1" evidence="8">
    <location>
        <begin position="95"/>
        <end position="304"/>
    </location>
</feature>
<dbReference type="PANTHER" id="PTHR43163">
    <property type="entry name" value="DIPEPTIDE TRANSPORT SYSTEM PERMEASE PROTEIN DPPB-RELATED"/>
    <property type="match status" value="1"/>
</dbReference>
<dbReference type="Pfam" id="PF00528">
    <property type="entry name" value="BPD_transp_1"/>
    <property type="match status" value="1"/>
</dbReference>
<dbReference type="SUPFAM" id="SSF161098">
    <property type="entry name" value="MetI-like"/>
    <property type="match status" value="1"/>
</dbReference>
<proteinExistence type="inferred from homology"/>
<dbReference type="EMBL" id="JBHUIJ010000010">
    <property type="protein sequence ID" value="MFD2237640.1"/>
    <property type="molecule type" value="Genomic_DNA"/>
</dbReference>
<keyword evidence="3" id="KW-1003">Cell membrane</keyword>
<evidence type="ECO:0000256" key="6">
    <source>
        <dbReference type="ARBA" id="ARBA00023136"/>
    </source>
</evidence>
<keyword evidence="10" id="KW-1185">Reference proteome</keyword>
<dbReference type="Gene3D" id="1.10.3720.10">
    <property type="entry name" value="MetI-like"/>
    <property type="match status" value="1"/>
</dbReference>
<comment type="caution">
    <text evidence="9">The sequence shown here is derived from an EMBL/GenBank/DDBJ whole genome shotgun (WGS) entry which is preliminary data.</text>
</comment>
<dbReference type="InterPro" id="IPR045621">
    <property type="entry name" value="BPD_transp_1_N"/>
</dbReference>
<dbReference type="RefSeq" id="WP_209738377.1">
    <property type="nucleotide sequence ID" value="NZ_CP072611.1"/>
</dbReference>
<evidence type="ECO:0000256" key="4">
    <source>
        <dbReference type="ARBA" id="ARBA00022692"/>
    </source>
</evidence>
<sequence length="313" mass="34150">MLNYLTRRLVLAIPTLLLAAVLVFLLMRLVPGDPALLFVGDINDLDLVAAKRIELGLDQPLPVQFVLWLKMVLSGDLGVSLRTGEAVVSDIVAAFPVTAQVVLAATVLAAIIALPAGMIAAWKQGSALDLGVVGFATLCLSIPSFWMALMMLTFFGVTLRWLPTVGYVPMTEDFTGGLRYLIMPVAALFFTELATLTRMSRSSTIEVLRLDYIAHARAKGLPERRVLWRHAFPNSFAPTLTILGLLLGNLLSGVAVIETMFSLPGIGRLMVDAIFNRDYPVVQGVLLFTVVIYVAVNLIVDLLYPVFDPRVRL</sequence>
<organism evidence="9 10">
    <name type="scientific">Aureimonas populi</name>
    <dbReference type="NCBI Taxonomy" id="1701758"/>
    <lineage>
        <taxon>Bacteria</taxon>
        <taxon>Pseudomonadati</taxon>
        <taxon>Pseudomonadota</taxon>
        <taxon>Alphaproteobacteria</taxon>
        <taxon>Hyphomicrobiales</taxon>
        <taxon>Aurantimonadaceae</taxon>
        <taxon>Aureimonas</taxon>
    </lineage>
</organism>